<dbReference type="RefSeq" id="WP_164257191.1">
    <property type="nucleotide sequence ID" value="NZ_JAAGMK010000263.1"/>
</dbReference>
<feature type="transmembrane region" description="Helical" evidence="2">
    <location>
        <begin position="100"/>
        <end position="119"/>
    </location>
</feature>
<reference evidence="3" key="1">
    <citation type="submission" date="2020-01" db="EMBL/GenBank/DDBJ databases">
        <title>Insect and environment-associated Actinomycetes.</title>
        <authorList>
            <person name="Currrie C."/>
            <person name="Chevrette M."/>
            <person name="Carlson C."/>
            <person name="Stubbendieck R."/>
            <person name="Wendt-Pienkowski E."/>
        </authorList>
    </citation>
    <scope>NUCLEOTIDE SEQUENCE</scope>
    <source>
        <strain evidence="3">SID505</strain>
    </source>
</reference>
<keyword evidence="2" id="KW-1133">Transmembrane helix</keyword>
<proteinExistence type="predicted"/>
<sequence length="149" mass="16140">MARALRMFAWLMGVACVAIGLFHVIGGNAAIPGESDAGATLDSLGRFFGAIFVGYGLAWLWAARQSPVPARVVRWLAVVFLLGGIGRIISLAVHGWPHPFQVSLTVIELAFPPVWFWLADADERASAERAQDMPPHRRPGNRKPQVTGA</sequence>
<name>A0A6G3SPZ7_STRAQ</name>
<keyword evidence="2" id="KW-0472">Membrane</keyword>
<feature type="transmembrane region" description="Helical" evidence="2">
    <location>
        <begin position="7"/>
        <end position="31"/>
    </location>
</feature>
<organism evidence="3">
    <name type="scientific">Streptomyces anulatus</name>
    <name type="common">Streptomyces chrysomallus</name>
    <dbReference type="NCBI Taxonomy" id="1892"/>
    <lineage>
        <taxon>Bacteria</taxon>
        <taxon>Bacillati</taxon>
        <taxon>Actinomycetota</taxon>
        <taxon>Actinomycetes</taxon>
        <taxon>Kitasatosporales</taxon>
        <taxon>Streptomycetaceae</taxon>
        <taxon>Streptomyces</taxon>
    </lineage>
</organism>
<evidence type="ECO:0000313" key="3">
    <source>
        <dbReference type="EMBL" id="NEB84488.1"/>
    </source>
</evidence>
<dbReference type="Pfam" id="PF14248">
    <property type="entry name" value="DUF4345"/>
    <property type="match status" value="1"/>
</dbReference>
<dbReference type="EMBL" id="JAAGMK010000263">
    <property type="protein sequence ID" value="NEB84488.1"/>
    <property type="molecule type" value="Genomic_DNA"/>
</dbReference>
<keyword evidence="2" id="KW-0812">Transmembrane</keyword>
<gene>
    <name evidence="3" type="ORF">G3I43_09890</name>
</gene>
<evidence type="ECO:0000256" key="2">
    <source>
        <dbReference type="SAM" id="Phobius"/>
    </source>
</evidence>
<comment type="caution">
    <text evidence="3">The sequence shown here is derived from an EMBL/GenBank/DDBJ whole genome shotgun (WGS) entry which is preliminary data.</text>
</comment>
<feature type="transmembrane region" description="Helical" evidence="2">
    <location>
        <begin position="43"/>
        <end position="63"/>
    </location>
</feature>
<feature type="transmembrane region" description="Helical" evidence="2">
    <location>
        <begin position="75"/>
        <end position="94"/>
    </location>
</feature>
<evidence type="ECO:0000256" key="1">
    <source>
        <dbReference type="SAM" id="MobiDB-lite"/>
    </source>
</evidence>
<protein>
    <submittedName>
        <fullName evidence="3">DUF4345 domain-containing protein</fullName>
    </submittedName>
</protein>
<accession>A0A6G3SPZ7</accession>
<dbReference type="InterPro" id="IPR025597">
    <property type="entry name" value="DUF4345"/>
</dbReference>
<dbReference type="AlphaFoldDB" id="A0A6G3SPZ7"/>
<feature type="region of interest" description="Disordered" evidence="1">
    <location>
        <begin position="127"/>
        <end position="149"/>
    </location>
</feature>